<dbReference type="EMBL" id="RRYP01016583">
    <property type="protein sequence ID" value="TNV74864.1"/>
    <property type="molecule type" value="Genomic_DNA"/>
</dbReference>
<dbReference type="Proteomes" id="UP000785679">
    <property type="component" value="Unassembled WGS sequence"/>
</dbReference>
<comment type="caution">
    <text evidence="1">The sequence shown here is derived from an EMBL/GenBank/DDBJ whole genome shotgun (WGS) entry which is preliminary data.</text>
</comment>
<organism evidence="1 2">
    <name type="scientific">Halteria grandinella</name>
    <dbReference type="NCBI Taxonomy" id="5974"/>
    <lineage>
        <taxon>Eukaryota</taxon>
        <taxon>Sar</taxon>
        <taxon>Alveolata</taxon>
        <taxon>Ciliophora</taxon>
        <taxon>Intramacronucleata</taxon>
        <taxon>Spirotrichea</taxon>
        <taxon>Stichotrichia</taxon>
        <taxon>Sporadotrichida</taxon>
        <taxon>Halteriidae</taxon>
        <taxon>Halteria</taxon>
    </lineage>
</organism>
<protein>
    <submittedName>
        <fullName evidence="1">Uncharacterized protein</fullName>
    </submittedName>
</protein>
<dbReference type="AlphaFoldDB" id="A0A8J8NHM1"/>
<evidence type="ECO:0000313" key="1">
    <source>
        <dbReference type="EMBL" id="TNV74864.1"/>
    </source>
</evidence>
<name>A0A8J8NHM1_HALGN</name>
<keyword evidence="2" id="KW-1185">Reference proteome</keyword>
<gene>
    <name evidence="1" type="ORF">FGO68_gene1417</name>
</gene>
<accession>A0A8J8NHM1</accession>
<sequence length="88" mass="9702">MRVPSMMITFTSINKSNVSCAFAQIILNSTKNFQQFLLLIYGIDSDDQSLYSGASSTLNQSCVITQPLKPDEVSSSINFSLRYALPEA</sequence>
<evidence type="ECO:0000313" key="2">
    <source>
        <dbReference type="Proteomes" id="UP000785679"/>
    </source>
</evidence>
<proteinExistence type="predicted"/>
<reference evidence="1" key="1">
    <citation type="submission" date="2019-06" db="EMBL/GenBank/DDBJ databases">
        <authorList>
            <person name="Zheng W."/>
        </authorList>
    </citation>
    <scope>NUCLEOTIDE SEQUENCE</scope>
    <source>
        <strain evidence="1">QDHG01</strain>
    </source>
</reference>